<dbReference type="AlphaFoldDB" id="A0A174J254"/>
<dbReference type="InterPro" id="IPR028994">
    <property type="entry name" value="Integrin_alpha_N"/>
</dbReference>
<keyword evidence="1" id="KW-0812">Transmembrane</keyword>
<dbReference type="RefSeq" id="WP_055267287.1">
    <property type="nucleotide sequence ID" value="NZ_CABIXQ010000020.1"/>
</dbReference>
<organism evidence="2 3">
    <name type="scientific">Clostridium disporicum</name>
    <dbReference type="NCBI Taxonomy" id="84024"/>
    <lineage>
        <taxon>Bacteria</taxon>
        <taxon>Bacillati</taxon>
        <taxon>Bacillota</taxon>
        <taxon>Clostridia</taxon>
        <taxon>Eubacteriales</taxon>
        <taxon>Clostridiaceae</taxon>
        <taxon>Clostridium</taxon>
    </lineage>
</organism>
<dbReference type="OrthoDB" id="1935191at2"/>
<dbReference type="Proteomes" id="UP000095594">
    <property type="component" value="Unassembled WGS sequence"/>
</dbReference>
<keyword evidence="1" id="KW-0472">Membrane</keyword>
<sequence length="310" mass="35989">MVKFIVLEKKKIFRWLFIIILLALFLIIFFSIFFKNDSLESFISSTIHNSNDKDYNGDGILDSIVVDKKNSHYIIKVKTSKNEYVLKNDLYGDALIDLYDSVSIKITSLDLSRDGIPEIILTGFKNQKPITYIYQWCDDEFKEVFSCSKNIFGIVDSENSRTPKILYALSEKGDESTESFIFNGKTIKDITFSKLQIPGLGVIQKFIDLIQLDYEIEDAPGIFTEYINSDELGILWNLSKENYRYSFQNGYFYDINWDKNALPSSIIWRLSFEKVNSSDSTKPKEEIIFNVKTDINQYGEYKISSIKKEN</sequence>
<evidence type="ECO:0000313" key="2">
    <source>
        <dbReference type="EMBL" id="CUO93753.1"/>
    </source>
</evidence>
<feature type="transmembrane region" description="Helical" evidence="1">
    <location>
        <begin position="12"/>
        <end position="34"/>
    </location>
</feature>
<evidence type="ECO:0008006" key="4">
    <source>
        <dbReference type="Google" id="ProtNLM"/>
    </source>
</evidence>
<keyword evidence="1" id="KW-1133">Transmembrane helix</keyword>
<accession>A0A174J254</accession>
<gene>
    <name evidence="2" type="ORF">ERS852471_02647</name>
</gene>
<proteinExistence type="predicted"/>
<dbReference type="EMBL" id="CYZX01000020">
    <property type="protein sequence ID" value="CUO93753.1"/>
    <property type="molecule type" value="Genomic_DNA"/>
</dbReference>
<dbReference type="SUPFAM" id="SSF69318">
    <property type="entry name" value="Integrin alpha N-terminal domain"/>
    <property type="match status" value="1"/>
</dbReference>
<name>A0A174J254_9CLOT</name>
<protein>
    <recommendedName>
        <fullName evidence="4">VCBS repeat-containing protein</fullName>
    </recommendedName>
</protein>
<evidence type="ECO:0000256" key="1">
    <source>
        <dbReference type="SAM" id="Phobius"/>
    </source>
</evidence>
<reference evidence="2 3" key="1">
    <citation type="submission" date="2015-09" db="EMBL/GenBank/DDBJ databases">
        <authorList>
            <consortium name="Pathogen Informatics"/>
        </authorList>
    </citation>
    <scope>NUCLEOTIDE SEQUENCE [LARGE SCALE GENOMIC DNA]</scope>
    <source>
        <strain evidence="2 3">2789STDY5834856</strain>
    </source>
</reference>
<evidence type="ECO:0000313" key="3">
    <source>
        <dbReference type="Proteomes" id="UP000095594"/>
    </source>
</evidence>